<comment type="similarity">
    <text evidence="1">Belongs to the CDV3 family.</text>
</comment>
<dbReference type="EMBL" id="GEDC01029220">
    <property type="protein sequence ID" value="JAS08078.1"/>
    <property type="molecule type" value="Transcribed_RNA"/>
</dbReference>
<feature type="region of interest" description="Disordered" evidence="2">
    <location>
        <begin position="84"/>
        <end position="132"/>
    </location>
</feature>
<dbReference type="AlphaFoldDB" id="A0A1B6C3J4"/>
<dbReference type="PANTHER" id="PTHR16284:SF13">
    <property type="entry name" value="PROTEIN CDV3 HOMOLOG"/>
    <property type="match status" value="1"/>
</dbReference>
<feature type="compositionally biased region" description="Polar residues" evidence="2">
    <location>
        <begin position="108"/>
        <end position="129"/>
    </location>
</feature>
<evidence type="ECO:0000313" key="3">
    <source>
        <dbReference type="EMBL" id="JAS08078.1"/>
    </source>
</evidence>
<evidence type="ECO:0000256" key="2">
    <source>
        <dbReference type="SAM" id="MobiDB-lite"/>
    </source>
</evidence>
<evidence type="ECO:0008006" key="4">
    <source>
        <dbReference type="Google" id="ProtNLM"/>
    </source>
</evidence>
<name>A0A1B6C3J4_9HEMI</name>
<dbReference type="Pfam" id="PF15359">
    <property type="entry name" value="CDV3"/>
    <property type="match status" value="1"/>
</dbReference>
<organism evidence="3">
    <name type="scientific">Clastoptera arizonana</name>
    <name type="common">Arizona spittle bug</name>
    <dbReference type="NCBI Taxonomy" id="38151"/>
    <lineage>
        <taxon>Eukaryota</taxon>
        <taxon>Metazoa</taxon>
        <taxon>Ecdysozoa</taxon>
        <taxon>Arthropoda</taxon>
        <taxon>Hexapoda</taxon>
        <taxon>Insecta</taxon>
        <taxon>Pterygota</taxon>
        <taxon>Neoptera</taxon>
        <taxon>Paraneoptera</taxon>
        <taxon>Hemiptera</taxon>
        <taxon>Auchenorrhyncha</taxon>
        <taxon>Cercopoidea</taxon>
        <taxon>Clastopteridae</taxon>
        <taxon>Clastoptera</taxon>
    </lineage>
</organism>
<evidence type="ECO:0000256" key="1">
    <source>
        <dbReference type="ARBA" id="ARBA00006062"/>
    </source>
</evidence>
<dbReference type="InterPro" id="IPR026806">
    <property type="entry name" value="CDV3"/>
</dbReference>
<reference evidence="3" key="1">
    <citation type="submission" date="2015-12" db="EMBL/GenBank/DDBJ databases">
        <title>De novo transcriptome assembly of four potential Pierce s Disease insect vectors from Arizona vineyards.</title>
        <authorList>
            <person name="Tassone E.E."/>
        </authorList>
    </citation>
    <scope>NUCLEOTIDE SEQUENCE</scope>
</reference>
<accession>A0A1B6C3J4</accession>
<dbReference type="GO" id="GO:0005737">
    <property type="term" value="C:cytoplasm"/>
    <property type="evidence" value="ECO:0007669"/>
    <property type="project" value="TreeGrafter"/>
</dbReference>
<proteinExistence type="inferred from homology"/>
<protein>
    <recommendedName>
        <fullName evidence="4">Protein CDV3 homolog</fullName>
    </recommendedName>
</protein>
<sequence>MAFLDDFFAKKDKKKIKKNSLVNDIEKGFEVRENCLGKVNTPTVLESESLFKDEEWKEYEEEKKDYSGLKILNTTFSEEIDLEGKNDFGTEDPSGVSIPNPWKCGSGPQKTSTGPSRSGSGLSFTSQGTYRPPHARAHYARSVHEHRAVLDINNEDSFPTLSTMKKMAGGFKKRSVMDGYDKVTHGKTFTSRPNTTRRLASTDLPTYNKYSAIDSFVNSPY</sequence>
<dbReference type="PANTHER" id="PTHR16284">
    <property type="entry name" value="PROTEIN CDV3 HOMOLOG"/>
    <property type="match status" value="1"/>
</dbReference>
<gene>
    <name evidence="3" type="ORF">g.45113</name>
</gene>